<keyword evidence="3" id="KW-1185">Reference proteome</keyword>
<dbReference type="EMBL" id="KV425577">
    <property type="protein sequence ID" value="KZT24459.1"/>
    <property type="molecule type" value="Genomic_DNA"/>
</dbReference>
<dbReference type="AlphaFoldDB" id="A0A165RZA2"/>
<proteinExistence type="predicted"/>
<organism evidence="2 3">
    <name type="scientific">Neolentinus lepideus HHB14362 ss-1</name>
    <dbReference type="NCBI Taxonomy" id="1314782"/>
    <lineage>
        <taxon>Eukaryota</taxon>
        <taxon>Fungi</taxon>
        <taxon>Dikarya</taxon>
        <taxon>Basidiomycota</taxon>
        <taxon>Agaricomycotina</taxon>
        <taxon>Agaricomycetes</taxon>
        <taxon>Gloeophyllales</taxon>
        <taxon>Gloeophyllaceae</taxon>
        <taxon>Neolentinus</taxon>
    </lineage>
</organism>
<evidence type="ECO:0000256" key="1">
    <source>
        <dbReference type="SAM" id="MobiDB-lite"/>
    </source>
</evidence>
<evidence type="ECO:0000313" key="2">
    <source>
        <dbReference type="EMBL" id="KZT24459.1"/>
    </source>
</evidence>
<evidence type="ECO:0000313" key="3">
    <source>
        <dbReference type="Proteomes" id="UP000076761"/>
    </source>
</evidence>
<feature type="compositionally biased region" description="Low complexity" evidence="1">
    <location>
        <begin position="86"/>
        <end position="97"/>
    </location>
</feature>
<accession>A0A165RZA2</accession>
<feature type="region of interest" description="Disordered" evidence="1">
    <location>
        <begin position="57"/>
        <end position="102"/>
    </location>
</feature>
<gene>
    <name evidence="2" type="ORF">NEOLEDRAFT_1067160</name>
</gene>
<name>A0A165RZA2_9AGAM</name>
<dbReference type="OrthoDB" id="3005035at2759"/>
<sequence>MNYTPILSYLFLQLDQPPDHSPVPKDRLQSNPCLPARLPSLAFIQRDAERETPLAFIRQLRRSPSPIEIQPEESSDKADSPRTRKSSTASTSSPSDSPTKRRMSFFANSTSKSKAPWKDPEPFEVYRAIERKDIVFLMEVRDRAFPLLLRKHGNATPLVHAMRIGRSHQDVAIILLGAFSRWINNLSDEDFSKPGTKTLLKALRKDLFHFQPWMCANLKLAIDYGLQASYTDLIASFLQTLVMSEGDRWVHSQVSSVATALRAGTSEKPVSTAESAVRNFATRELGKADAIAALEDYVANATVDLLMMGVWSIVLDSIDGEMVPVGAICHWTTVYYFARDDRVYKAFCQRVDDNSGAIQRTASRRLRWQIRVLKAVLETRATTYRRKVEVLKQEFDEGPGV</sequence>
<dbReference type="InParanoid" id="A0A165RZA2"/>
<dbReference type="Proteomes" id="UP000076761">
    <property type="component" value="Unassembled WGS sequence"/>
</dbReference>
<reference evidence="2 3" key="1">
    <citation type="journal article" date="2016" name="Mol. Biol. Evol.">
        <title>Comparative Genomics of Early-Diverging Mushroom-Forming Fungi Provides Insights into the Origins of Lignocellulose Decay Capabilities.</title>
        <authorList>
            <person name="Nagy L.G."/>
            <person name="Riley R."/>
            <person name="Tritt A."/>
            <person name="Adam C."/>
            <person name="Daum C."/>
            <person name="Floudas D."/>
            <person name="Sun H."/>
            <person name="Yadav J.S."/>
            <person name="Pangilinan J."/>
            <person name="Larsson K.H."/>
            <person name="Matsuura K."/>
            <person name="Barry K."/>
            <person name="Labutti K."/>
            <person name="Kuo R."/>
            <person name="Ohm R.A."/>
            <person name="Bhattacharya S.S."/>
            <person name="Shirouzu T."/>
            <person name="Yoshinaga Y."/>
            <person name="Martin F.M."/>
            <person name="Grigoriev I.V."/>
            <person name="Hibbett D.S."/>
        </authorList>
    </citation>
    <scope>NUCLEOTIDE SEQUENCE [LARGE SCALE GENOMIC DNA]</scope>
    <source>
        <strain evidence="2 3">HHB14362 ss-1</strain>
    </source>
</reference>
<protein>
    <submittedName>
        <fullName evidence="2">Uncharacterized protein</fullName>
    </submittedName>
</protein>